<evidence type="ECO:0000313" key="1">
    <source>
        <dbReference type="EMBL" id="KFO33760.1"/>
    </source>
</evidence>
<evidence type="ECO:0000313" key="2">
    <source>
        <dbReference type="Proteomes" id="UP000028990"/>
    </source>
</evidence>
<organism evidence="1 2">
    <name type="scientific">Fukomys damarensis</name>
    <name type="common">Damaraland mole rat</name>
    <name type="synonym">Cryptomys damarensis</name>
    <dbReference type="NCBI Taxonomy" id="885580"/>
    <lineage>
        <taxon>Eukaryota</taxon>
        <taxon>Metazoa</taxon>
        <taxon>Chordata</taxon>
        <taxon>Craniata</taxon>
        <taxon>Vertebrata</taxon>
        <taxon>Euteleostomi</taxon>
        <taxon>Mammalia</taxon>
        <taxon>Eutheria</taxon>
        <taxon>Euarchontoglires</taxon>
        <taxon>Glires</taxon>
        <taxon>Rodentia</taxon>
        <taxon>Hystricomorpha</taxon>
        <taxon>Bathyergidae</taxon>
        <taxon>Fukomys</taxon>
    </lineage>
</organism>
<dbReference type="EMBL" id="KN122054">
    <property type="protein sequence ID" value="KFO33760.1"/>
    <property type="molecule type" value="Genomic_DNA"/>
</dbReference>
<accession>A0A091DU34</accession>
<sequence>MHGSNPPEKNGYEQLQALELPGVAELVTWSLAGLLCVLLMNRNLSHAQEGFGQLNFSWIVTEIRGHTMGWYFSSALYGSLDSQPTEPTSVREVSESSSGNHWEPLASPMCPCHSVKGHWCRVHTSLMLHRGKVQIRSMDVLDTAAVIFCALPVQEELG</sequence>
<name>A0A091DU34_FUKDA</name>
<keyword evidence="2" id="KW-1185">Reference proteome</keyword>
<dbReference type="AlphaFoldDB" id="A0A091DU34"/>
<dbReference type="Proteomes" id="UP000028990">
    <property type="component" value="Unassembled WGS sequence"/>
</dbReference>
<proteinExistence type="predicted"/>
<gene>
    <name evidence="1" type="ORF">H920_04754</name>
</gene>
<protein>
    <submittedName>
        <fullName evidence="1">Uncharacterized protein</fullName>
    </submittedName>
</protein>
<reference evidence="1 2" key="1">
    <citation type="submission" date="2013-11" db="EMBL/GenBank/DDBJ databases">
        <title>The Damaraland mole rat (Fukomys damarensis) genome and evolution of African mole rats.</title>
        <authorList>
            <person name="Gladyshev V.N."/>
            <person name="Fang X."/>
        </authorList>
    </citation>
    <scope>NUCLEOTIDE SEQUENCE [LARGE SCALE GENOMIC DNA]</scope>
    <source>
        <tissue evidence="1">Liver</tissue>
    </source>
</reference>